<accession>C6IRX2</accession>
<sequence length="857" mass="99358">MIRRRLCLLFLLTGMTLFAYSQGLLFQANDKEIKERTSLQIFQEGEIPCFTKNFQLSFELSIRDFDTFGYVFLLKEDQGKTKYSFTYTYLDGENSTFKFNTDGKENHYSLNLRNDALAYQWIPVSFAFDLQQDVLTIRIGDNEKKITSLGLKDTFCPHLFFGRYDYILDMPTFAIRNLKLEGDRSHSYTFPLNENEGEEVHTSTGKVLGTVVNPVWLINGSYHWEKLFEYSFQTPSGITFEPDSQRLIIFSQDSLLTYNLLKRQPQKYSYSNKLPVKLQLATHFMNTTDGKLYVYELNNLPLGDATVAALDLNNQEWKQTGVAALPVQLHHHDGFWDETTGKYLVFGGFGNKRFNNTFLEYDIEADRWDTLSYSGDRIIPRYFSGMVVNKNRERIYVFGGMGNESGEQSVGRNYLHDLYLLDRKQQSVRRLWQNASDHRLVVARDMILTPDEKYIYALCYPEYLSDTYLQLYRLTVDDGTMKALGDSIPMRSEEIMTNANLYYNSLTHEYYCTTTEFDKKGHTVIRTYVLSAPPVSLDEIRSYGSRSSLEIRWLWIMAGIGVLLLVGGVLFVRRKRGKQRNAVPESSSVLMSPPVGREPDKSVLGKEMPAKEDFESSIVRPNAVYLFGPFTVIDRNGRDITHLFSSRLRQVFIYILLHSTHNGVLSASLNEVFWADKPDDKVKNLKGVTINQIRKNLAELDGVELVHDKGYFRLVFTDCYCDYFRFRTLKNAEEVENELGILLMRGKFLDGMDAGMMDHFKQKVEEFLSSFLPLEIERLYQQHKYDAVIRFCNVLFRVDPVNELALAYGMHALNHTGSSQEAILQYSLFVREYRQMMNEEYSTSYAELMSKNPPFHR</sequence>
<dbReference type="Pfam" id="PF24681">
    <property type="entry name" value="Kelch_KLHDC2_KLHL20_DRC7"/>
    <property type="match status" value="1"/>
</dbReference>
<dbReference type="PANTHER" id="PTHR35807:SF1">
    <property type="entry name" value="TRANSCRIPTIONAL REGULATOR REDD"/>
    <property type="match status" value="1"/>
</dbReference>
<name>A0A0P0FBQ5_BACT4</name>
<dbReference type="AlphaFoldDB" id="A0A0P0FBQ5"/>
<evidence type="ECO:0000313" key="5">
    <source>
        <dbReference type="Proteomes" id="UP000440614"/>
    </source>
</evidence>
<dbReference type="Gene3D" id="2.120.10.80">
    <property type="entry name" value="Kelch-type beta propeller"/>
    <property type="match status" value="1"/>
</dbReference>
<organism evidence="4 6">
    <name type="scientific">Bacteroides thetaiotaomicron</name>
    <dbReference type="NCBI Taxonomy" id="818"/>
    <lineage>
        <taxon>Bacteria</taxon>
        <taxon>Pseudomonadati</taxon>
        <taxon>Bacteroidota</taxon>
        <taxon>Bacteroidia</taxon>
        <taxon>Bacteroidales</taxon>
        <taxon>Bacteroidaceae</taxon>
        <taxon>Bacteroides</taxon>
    </lineage>
</organism>
<dbReference type="InterPro" id="IPR051677">
    <property type="entry name" value="AfsR-DnrI-RedD_regulator"/>
</dbReference>
<evidence type="ECO:0000256" key="1">
    <source>
        <dbReference type="SAM" id="MobiDB-lite"/>
    </source>
</evidence>
<dbReference type="Proteomes" id="UP001217776">
    <property type="component" value="Unassembled WGS sequence"/>
</dbReference>
<proteinExistence type="predicted"/>
<dbReference type="GO" id="GO:0003677">
    <property type="term" value="F:DNA binding"/>
    <property type="evidence" value="ECO:0007669"/>
    <property type="project" value="TreeGrafter"/>
</dbReference>
<accession>A0A0P0FBQ5</accession>
<dbReference type="SUPFAM" id="SSF50965">
    <property type="entry name" value="Galactose oxidase, central domain"/>
    <property type="match status" value="1"/>
</dbReference>
<dbReference type="RefSeq" id="WP_008763985.1">
    <property type="nucleotide sequence ID" value="NZ_BAABXH010000001.1"/>
</dbReference>
<dbReference type="Proteomes" id="UP000440614">
    <property type="component" value="Unassembled WGS sequence"/>
</dbReference>
<feature type="region of interest" description="Disordered" evidence="1">
    <location>
        <begin position="582"/>
        <end position="603"/>
    </location>
</feature>
<evidence type="ECO:0008006" key="7">
    <source>
        <dbReference type="Google" id="ProtNLM"/>
    </source>
</evidence>
<dbReference type="KEGG" id="btho:Btheta7330_00836"/>
<keyword evidence="2" id="KW-1133">Transmembrane helix</keyword>
<evidence type="ECO:0000313" key="6">
    <source>
        <dbReference type="Proteomes" id="UP001217776"/>
    </source>
</evidence>
<dbReference type="PANTHER" id="PTHR35807">
    <property type="entry name" value="TRANSCRIPTIONAL REGULATOR REDD-RELATED"/>
    <property type="match status" value="1"/>
</dbReference>
<dbReference type="InterPro" id="IPR015915">
    <property type="entry name" value="Kelch-typ_b-propeller"/>
</dbReference>
<dbReference type="Gene3D" id="1.25.40.10">
    <property type="entry name" value="Tetratricopeptide repeat domain"/>
    <property type="match status" value="1"/>
</dbReference>
<dbReference type="InterPro" id="IPR011043">
    <property type="entry name" value="Gal_Oxase/kelch_b-propeller"/>
</dbReference>
<dbReference type="EMBL" id="WCSY01000026">
    <property type="protein sequence ID" value="KAB4307062.1"/>
    <property type="molecule type" value="Genomic_DNA"/>
</dbReference>
<keyword evidence="2" id="KW-0472">Membrane</keyword>
<protein>
    <recommendedName>
        <fullName evidence="7">Transmembrane protein</fullName>
    </recommendedName>
</protein>
<dbReference type="EMBL" id="JAQNVG010000046">
    <property type="protein sequence ID" value="MDC2238275.1"/>
    <property type="molecule type" value="Genomic_DNA"/>
</dbReference>
<evidence type="ECO:0000313" key="4">
    <source>
        <dbReference type="EMBL" id="MDC2238275.1"/>
    </source>
</evidence>
<dbReference type="GO" id="GO:0006355">
    <property type="term" value="P:regulation of DNA-templated transcription"/>
    <property type="evidence" value="ECO:0007669"/>
    <property type="project" value="TreeGrafter"/>
</dbReference>
<keyword evidence="2" id="KW-0812">Transmembrane</keyword>
<evidence type="ECO:0000256" key="2">
    <source>
        <dbReference type="SAM" id="Phobius"/>
    </source>
</evidence>
<feature type="transmembrane region" description="Helical" evidence="2">
    <location>
        <begin position="553"/>
        <end position="572"/>
    </location>
</feature>
<dbReference type="InterPro" id="IPR011990">
    <property type="entry name" value="TPR-like_helical_dom_sf"/>
</dbReference>
<gene>
    <name evidence="3" type="ORF">GAO51_22115</name>
    <name evidence="4" type="ORF">PO127_21250</name>
</gene>
<reference evidence="4" key="2">
    <citation type="submission" date="2022-10" db="EMBL/GenBank/DDBJ databases">
        <title>Human gut microbiome strain richness.</title>
        <authorList>
            <person name="Chen-Liaw A."/>
        </authorList>
    </citation>
    <scope>NUCLEOTIDE SEQUENCE</scope>
    <source>
        <strain evidence="4">1001283st1_A3_1001283B150304_161114</strain>
    </source>
</reference>
<comment type="caution">
    <text evidence="4">The sequence shown here is derived from an EMBL/GenBank/DDBJ whole genome shotgun (WGS) entry which is preliminary data.</text>
</comment>
<evidence type="ECO:0000313" key="3">
    <source>
        <dbReference type="EMBL" id="KAB4307062.1"/>
    </source>
</evidence>
<reference evidence="3 5" key="1">
    <citation type="journal article" date="2019" name="Nat. Med.">
        <title>A library of human gut bacterial isolates paired with longitudinal multiomics data enables mechanistic microbiome research.</title>
        <authorList>
            <person name="Poyet M."/>
            <person name="Groussin M."/>
            <person name="Gibbons S.M."/>
            <person name="Avila-Pacheco J."/>
            <person name="Jiang X."/>
            <person name="Kearney S.M."/>
            <person name="Perrotta A.R."/>
            <person name="Berdy B."/>
            <person name="Zhao S."/>
            <person name="Lieberman T.D."/>
            <person name="Swanson P.K."/>
            <person name="Smith M."/>
            <person name="Roesemann S."/>
            <person name="Alexander J.E."/>
            <person name="Rich S.A."/>
            <person name="Livny J."/>
            <person name="Vlamakis H."/>
            <person name="Clish C."/>
            <person name="Bullock K."/>
            <person name="Deik A."/>
            <person name="Scott J."/>
            <person name="Pierce K.A."/>
            <person name="Xavier R.J."/>
            <person name="Alm E.J."/>
        </authorList>
    </citation>
    <scope>NUCLEOTIDE SEQUENCE [LARGE SCALE GENOMIC DNA]</scope>
    <source>
        <strain evidence="3 5">BIOML-A188</strain>
    </source>
</reference>